<feature type="region of interest" description="Disordered" evidence="1">
    <location>
        <begin position="20"/>
        <end position="47"/>
    </location>
</feature>
<dbReference type="Proteomes" id="UP000310574">
    <property type="component" value="Unassembled WGS sequence"/>
</dbReference>
<reference evidence="2 3" key="1">
    <citation type="submission" date="2019-04" db="EMBL/GenBank/DDBJ databases">
        <title>Draft genome sequence of Pseudomonas sp. M7D1 isolated from rhizosphere of plant the flowery desert.</title>
        <authorList>
            <person name="Poblete-Morales M."/>
            <person name="Plaza N."/>
            <person name="Corsini G."/>
            <person name="Silva E."/>
        </authorList>
    </citation>
    <scope>NUCLEOTIDE SEQUENCE [LARGE SCALE GENOMIC DNA]</scope>
    <source>
        <strain evidence="2 3">M7D1</strain>
    </source>
</reference>
<proteinExistence type="predicted"/>
<evidence type="ECO:0000313" key="2">
    <source>
        <dbReference type="EMBL" id="THF36597.1"/>
    </source>
</evidence>
<feature type="compositionally biased region" description="Polar residues" evidence="1">
    <location>
        <begin position="20"/>
        <end position="34"/>
    </location>
</feature>
<dbReference type="AlphaFoldDB" id="A0AAQ2DHR8"/>
<name>A0AAQ2DHR8_9PSED</name>
<accession>A0AAQ2DHR8</accession>
<comment type="caution">
    <text evidence="2">The sequence shown here is derived from an EMBL/GenBank/DDBJ whole genome shotgun (WGS) entry which is preliminary data.</text>
</comment>
<organism evidence="2 3">
    <name type="scientific">Pseudomonas atacamensis</name>
    <dbReference type="NCBI Taxonomy" id="2565368"/>
    <lineage>
        <taxon>Bacteria</taxon>
        <taxon>Pseudomonadati</taxon>
        <taxon>Pseudomonadota</taxon>
        <taxon>Gammaproteobacteria</taxon>
        <taxon>Pseudomonadales</taxon>
        <taxon>Pseudomonadaceae</taxon>
        <taxon>Pseudomonas</taxon>
    </lineage>
</organism>
<dbReference type="EMBL" id="SSBS01000001">
    <property type="protein sequence ID" value="THF36597.1"/>
    <property type="molecule type" value="Genomic_DNA"/>
</dbReference>
<evidence type="ECO:0000313" key="3">
    <source>
        <dbReference type="Proteomes" id="UP000310574"/>
    </source>
</evidence>
<gene>
    <name evidence="2" type="ORF">E5170_03880</name>
</gene>
<evidence type="ECO:0000256" key="1">
    <source>
        <dbReference type="SAM" id="MobiDB-lite"/>
    </source>
</evidence>
<protein>
    <submittedName>
        <fullName evidence="2">Uncharacterized protein</fullName>
    </submittedName>
</protein>
<sequence length="63" mass="6469">MEIIVGASLLAKASGQSPSKLTVMPSSRAGSLPQSEIFRDSSGAKSKSLAGISLEKSELSFCP</sequence>